<evidence type="ECO:0000313" key="2">
    <source>
        <dbReference type="Proteomes" id="UP000029981"/>
    </source>
</evidence>
<organism evidence="1 2">
    <name type="scientific">Cucumis sativus</name>
    <name type="common">Cucumber</name>
    <dbReference type="NCBI Taxonomy" id="3659"/>
    <lineage>
        <taxon>Eukaryota</taxon>
        <taxon>Viridiplantae</taxon>
        <taxon>Streptophyta</taxon>
        <taxon>Embryophyta</taxon>
        <taxon>Tracheophyta</taxon>
        <taxon>Spermatophyta</taxon>
        <taxon>Magnoliopsida</taxon>
        <taxon>eudicotyledons</taxon>
        <taxon>Gunneridae</taxon>
        <taxon>Pentapetalae</taxon>
        <taxon>rosids</taxon>
        <taxon>fabids</taxon>
        <taxon>Cucurbitales</taxon>
        <taxon>Cucurbitaceae</taxon>
        <taxon>Benincaseae</taxon>
        <taxon>Cucumis</taxon>
    </lineage>
</organism>
<sequence length="116" mass="13058">METKIKKLRKNKYNFLHIGIRSIGMNSDSLTLSFEDTIFINPIDVIFGLSIDPRLRNPTVAFVLIAWPHLARAWHILPIGTMLINISFPTSFGFEKAKDGEGRMSFFLPVAASHGV</sequence>
<dbReference type="Gramene" id="KGN45872">
    <property type="protein sequence ID" value="KGN45872"/>
    <property type="gene ID" value="Csa_6G016910"/>
</dbReference>
<accession>A0A0A0KBW6</accession>
<keyword evidence="2" id="KW-1185">Reference proteome</keyword>
<evidence type="ECO:0000313" key="1">
    <source>
        <dbReference type="EMBL" id="KGN45872.1"/>
    </source>
</evidence>
<dbReference type="EMBL" id="CM002927">
    <property type="protein sequence ID" value="KGN45872.1"/>
    <property type="molecule type" value="Genomic_DNA"/>
</dbReference>
<reference evidence="1 2" key="4">
    <citation type="journal article" date="2011" name="BMC Genomics">
        <title>RNA-Seq improves annotation of protein-coding genes in the cucumber genome.</title>
        <authorList>
            <person name="Li Z."/>
            <person name="Zhang Z."/>
            <person name="Yan P."/>
            <person name="Huang S."/>
            <person name="Fei Z."/>
            <person name="Lin K."/>
        </authorList>
    </citation>
    <scope>NUCLEOTIDE SEQUENCE [LARGE SCALE GENOMIC DNA]</scope>
    <source>
        <strain evidence="2">cv. 9930</strain>
    </source>
</reference>
<dbReference type="Proteomes" id="UP000029981">
    <property type="component" value="Chromosome 6"/>
</dbReference>
<dbReference type="AlphaFoldDB" id="A0A0A0KBW6"/>
<reference evidence="1 2" key="3">
    <citation type="journal article" date="2010" name="BMC Genomics">
        <title>Transcriptome sequencing and comparative analysis of cucumber flowers with different sex types.</title>
        <authorList>
            <person name="Guo S."/>
            <person name="Zheng Y."/>
            <person name="Joung J.G."/>
            <person name="Liu S."/>
            <person name="Zhang Z."/>
            <person name="Crasta O.R."/>
            <person name="Sobral B.W."/>
            <person name="Xu Y."/>
            <person name="Huang S."/>
            <person name="Fei Z."/>
        </authorList>
    </citation>
    <scope>NUCLEOTIDE SEQUENCE [LARGE SCALE GENOMIC DNA]</scope>
    <source>
        <strain evidence="2">cv. 9930</strain>
    </source>
</reference>
<protein>
    <submittedName>
        <fullName evidence="1">Uncharacterized protein</fullName>
    </submittedName>
</protein>
<reference evidence="1 2" key="2">
    <citation type="journal article" date="2009" name="PLoS ONE">
        <title>An integrated genetic and cytogenetic map of the cucumber genome.</title>
        <authorList>
            <person name="Ren Y."/>
            <person name="Zhang Z."/>
            <person name="Liu J."/>
            <person name="Staub J.E."/>
            <person name="Han Y."/>
            <person name="Cheng Z."/>
            <person name="Li X."/>
            <person name="Lu J."/>
            <person name="Miao H."/>
            <person name="Kang H."/>
            <person name="Xie B."/>
            <person name="Gu X."/>
            <person name="Wang X."/>
            <person name="Du Y."/>
            <person name="Jin W."/>
            <person name="Huang S."/>
        </authorList>
    </citation>
    <scope>NUCLEOTIDE SEQUENCE [LARGE SCALE GENOMIC DNA]</scope>
    <source>
        <strain evidence="2">cv. 9930</strain>
    </source>
</reference>
<name>A0A0A0KBW6_CUCSA</name>
<gene>
    <name evidence="1" type="ORF">Csa_6G016910</name>
</gene>
<proteinExistence type="predicted"/>
<reference evidence="1 2" key="1">
    <citation type="journal article" date="2009" name="Nat. Genet.">
        <title>The genome of the cucumber, Cucumis sativus L.</title>
        <authorList>
            <person name="Huang S."/>
            <person name="Li R."/>
            <person name="Zhang Z."/>
            <person name="Li L."/>
            <person name="Gu X."/>
            <person name="Fan W."/>
            <person name="Lucas W.J."/>
            <person name="Wang X."/>
            <person name="Xie B."/>
            <person name="Ni P."/>
            <person name="Ren Y."/>
            <person name="Zhu H."/>
            <person name="Li J."/>
            <person name="Lin K."/>
            <person name="Jin W."/>
            <person name="Fei Z."/>
            <person name="Li G."/>
            <person name="Staub J."/>
            <person name="Kilian A."/>
            <person name="van der Vossen E.A."/>
            <person name="Wu Y."/>
            <person name="Guo J."/>
            <person name="He J."/>
            <person name="Jia Z."/>
            <person name="Ren Y."/>
            <person name="Tian G."/>
            <person name="Lu Y."/>
            <person name="Ruan J."/>
            <person name="Qian W."/>
            <person name="Wang M."/>
            <person name="Huang Q."/>
            <person name="Li B."/>
            <person name="Xuan Z."/>
            <person name="Cao J."/>
            <person name="Asan"/>
            <person name="Wu Z."/>
            <person name="Zhang J."/>
            <person name="Cai Q."/>
            <person name="Bai Y."/>
            <person name="Zhao B."/>
            <person name="Han Y."/>
            <person name="Li Y."/>
            <person name="Li X."/>
            <person name="Wang S."/>
            <person name="Shi Q."/>
            <person name="Liu S."/>
            <person name="Cho W.K."/>
            <person name="Kim J.Y."/>
            <person name="Xu Y."/>
            <person name="Heller-Uszynska K."/>
            <person name="Miao H."/>
            <person name="Cheng Z."/>
            <person name="Zhang S."/>
            <person name="Wu J."/>
            <person name="Yang Y."/>
            <person name="Kang H."/>
            <person name="Li M."/>
            <person name="Liang H."/>
            <person name="Ren X."/>
            <person name="Shi Z."/>
            <person name="Wen M."/>
            <person name="Jian M."/>
            <person name="Yang H."/>
            <person name="Zhang G."/>
            <person name="Yang Z."/>
            <person name="Chen R."/>
            <person name="Liu S."/>
            <person name="Li J."/>
            <person name="Ma L."/>
            <person name="Liu H."/>
            <person name="Zhou Y."/>
            <person name="Zhao J."/>
            <person name="Fang X."/>
            <person name="Li G."/>
            <person name="Fang L."/>
            <person name="Li Y."/>
            <person name="Liu D."/>
            <person name="Zheng H."/>
            <person name="Zhang Y."/>
            <person name="Qin N."/>
            <person name="Li Z."/>
            <person name="Yang G."/>
            <person name="Yang S."/>
            <person name="Bolund L."/>
            <person name="Kristiansen K."/>
            <person name="Zheng H."/>
            <person name="Li S."/>
            <person name="Zhang X."/>
            <person name="Yang H."/>
            <person name="Wang J."/>
            <person name="Sun R."/>
            <person name="Zhang B."/>
            <person name="Jiang S."/>
            <person name="Wang J."/>
            <person name="Du Y."/>
            <person name="Li S."/>
        </authorList>
    </citation>
    <scope>NUCLEOTIDE SEQUENCE [LARGE SCALE GENOMIC DNA]</scope>
    <source>
        <strain evidence="2">cv. 9930</strain>
    </source>
</reference>